<sequence length="802" mass="90532">KVKSPKPRKQARRRNRTIHSCLECRRREMKCDREQPCVGCRATGQRCIYVSSANGDAQFRRRLAQMKDAKEALDEGLVKESDNKHLSSEECDDLPDDGYLEPTRLAIQDAAYAPDAEDRIDDLGIRLGRMRLGERIGGLYRPRIADELAHSLLHRNSAGSRHVNSAPLKTSSPRSSEEYLKPGRSFTAPSVNLVLGRPPSNESLIDFLPARYIADTLLERYWIAVHPVARIMHRPTFAQRYETLWELVDNGHEIIPSLGAIVYAVLFSAVVSMEDKHLDGYGVSHQELKDRLQMGTETALCRAQLLTSTKTETLQAFVGYILPMGLGEVSRAHSDLVGMVIRSAECQIRRLIWYQICYLDLRTSEIQGPRPFIQPDGYTTQLPLNAPLPVAWNDMVLSMICFECQEMHRHCLTLRNCVDQKRISLTKAIAELETFRETMDKKYGPLIENSSPQQPIQRMAGLVLKLMVSLLYICLLHRYMNSVSYRIPNRLRQIVLSKGTDALEAAVDLESEDLHLWSWYSSSYHQYHVAFLLLCEVFAFPLRKEATRIWRCLDFVFAEPLTSLAGLIISETPTLQEIIDYRNMKGRHLITMISERMHVYQAAKGLRQPSNFDDSMLVITPQIVDDSDPTMPLNYGHVSPETTPGYPTGVQGSIPSSNDTKHADSESSARRAAPSSGIVTQLAHALGPWSNTQVPVSQEYPMQLHGGEHSPYGDVDTMLPTDSNHRAGIGSAASQEYFTNIQNVGLNNIPVDIEAEMLEIDWNLWDTVFPPQTNDGNTRRSSRINAWRVEAKDLASCERSLD</sequence>
<evidence type="ECO:0000256" key="1">
    <source>
        <dbReference type="ARBA" id="ARBA00004123"/>
    </source>
</evidence>
<evidence type="ECO:0000259" key="7">
    <source>
        <dbReference type="PROSITE" id="PS50048"/>
    </source>
</evidence>
<keyword evidence="4" id="KW-0804">Transcription</keyword>
<evidence type="ECO:0000256" key="2">
    <source>
        <dbReference type="ARBA" id="ARBA00023015"/>
    </source>
</evidence>
<evidence type="ECO:0000256" key="4">
    <source>
        <dbReference type="ARBA" id="ARBA00023163"/>
    </source>
</evidence>
<accession>A0A319EGZ0</accession>
<dbReference type="VEuPathDB" id="FungiDB:BO78DRAFT_307832"/>
<evidence type="ECO:0000256" key="3">
    <source>
        <dbReference type="ARBA" id="ARBA00023125"/>
    </source>
</evidence>
<evidence type="ECO:0000313" key="8">
    <source>
        <dbReference type="EMBL" id="PYI09606.1"/>
    </source>
</evidence>
<dbReference type="SUPFAM" id="SSF57701">
    <property type="entry name" value="Zn2/Cys6 DNA-binding domain"/>
    <property type="match status" value="1"/>
</dbReference>
<dbReference type="AlphaFoldDB" id="A0A319EGZ0"/>
<dbReference type="PANTHER" id="PTHR31001:SF40">
    <property type="entry name" value="ZN(II)2CYS6 TRANSCRIPTION FACTOR (EUROFUNG)"/>
    <property type="match status" value="1"/>
</dbReference>
<dbReference type="PANTHER" id="PTHR31001">
    <property type="entry name" value="UNCHARACTERIZED TRANSCRIPTIONAL REGULATORY PROTEIN"/>
    <property type="match status" value="1"/>
</dbReference>
<reference evidence="8 9" key="1">
    <citation type="submission" date="2018-02" db="EMBL/GenBank/DDBJ databases">
        <title>The genomes of Aspergillus section Nigri reveals drivers in fungal speciation.</title>
        <authorList>
            <consortium name="DOE Joint Genome Institute"/>
            <person name="Vesth T.C."/>
            <person name="Nybo J."/>
            <person name="Theobald S."/>
            <person name="Brandl J."/>
            <person name="Frisvad J.C."/>
            <person name="Nielsen K.F."/>
            <person name="Lyhne E.K."/>
            <person name="Kogle M.E."/>
            <person name="Kuo A."/>
            <person name="Riley R."/>
            <person name="Clum A."/>
            <person name="Nolan M."/>
            <person name="Lipzen A."/>
            <person name="Salamov A."/>
            <person name="Henrissat B."/>
            <person name="Wiebenga A."/>
            <person name="De vries R.P."/>
            <person name="Grigoriev I.V."/>
            <person name="Mortensen U.H."/>
            <person name="Andersen M.R."/>
            <person name="Baker S.E."/>
        </authorList>
    </citation>
    <scope>NUCLEOTIDE SEQUENCE [LARGE SCALE GENOMIC DNA]</scope>
    <source>
        <strain evidence="8 9">CBS 121057</strain>
    </source>
</reference>
<evidence type="ECO:0000256" key="6">
    <source>
        <dbReference type="SAM" id="MobiDB-lite"/>
    </source>
</evidence>
<dbReference type="CDD" id="cd00067">
    <property type="entry name" value="GAL4"/>
    <property type="match status" value="1"/>
</dbReference>
<feature type="domain" description="Zn(2)-C6 fungal-type" evidence="7">
    <location>
        <begin position="20"/>
        <end position="49"/>
    </location>
</feature>
<dbReference type="GO" id="GO:0000981">
    <property type="term" value="F:DNA-binding transcription factor activity, RNA polymerase II-specific"/>
    <property type="evidence" value="ECO:0007669"/>
    <property type="project" value="InterPro"/>
</dbReference>
<gene>
    <name evidence="8" type="ORF">BO78DRAFT_307832</name>
</gene>
<dbReference type="GO" id="GO:0008270">
    <property type="term" value="F:zinc ion binding"/>
    <property type="evidence" value="ECO:0007669"/>
    <property type="project" value="InterPro"/>
</dbReference>
<dbReference type="GO" id="GO:0003677">
    <property type="term" value="F:DNA binding"/>
    <property type="evidence" value="ECO:0007669"/>
    <property type="project" value="UniProtKB-KW"/>
</dbReference>
<protein>
    <recommendedName>
        <fullName evidence="7">Zn(2)-C6 fungal-type domain-containing protein</fullName>
    </recommendedName>
</protein>
<dbReference type="Proteomes" id="UP000248423">
    <property type="component" value="Unassembled WGS sequence"/>
</dbReference>
<feature type="non-terminal residue" evidence="8">
    <location>
        <position position="1"/>
    </location>
</feature>
<dbReference type="SMART" id="SM00066">
    <property type="entry name" value="GAL4"/>
    <property type="match status" value="1"/>
</dbReference>
<keyword evidence="3" id="KW-0238">DNA-binding</keyword>
<feature type="region of interest" description="Disordered" evidence="6">
    <location>
        <begin position="641"/>
        <end position="675"/>
    </location>
</feature>
<keyword evidence="2" id="KW-0805">Transcription regulation</keyword>
<evidence type="ECO:0000313" key="9">
    <source>
        <dbReference type="Proteomes" id="UP000248423"/>
    </source>
</evidence>
<dbReference type="InterPro" id="IPR050613">
    <property type="entry name" value="Sec_Metabolite_Reg"/>
</dbReference>
<comment type="subcellular location">
    <subcellularLocation>
        <location evidence="1">Nucleus</location>
    </subcellularLocation>
</comment>
<dbReference type="GO" id="GO:0005634">
    <property type="term" value="C:nucleus"/>
    <property type="evidence" value="ECO:0007669"/>
    <property type="project" value="UniProtKB-SubCell"/>
</dbReference>
<keyword evidence="5" id="KW-0539">Nucleus</keyword>
<dbReference type="CDD" id="cd12148">
    <property type="entry name" value="fungal_TF_MHR"/>
    <property type="match status" value="1"/>
</dbReference>
<dbReference type="Pfam" id="PF00172">
    <property type="entry name" value="Zn_clus"/>
    <property type="match status" value="1"/>
</dbReference>
<organism evidence="8 9">
    <name type="scientific">Aspergillus sclerotiicarbonarius (strain CBS 121057 / IBT 28362)</name>
    <dbReference type="NCBI Taxonomy" id="1448318"/>
    <lineage>
        <taxon>Eukaryota</taxon>
        <taxon>Fungi</taxon>
        <taxon>Dikarya</taxon>
        <taxon>Ascomycota</taxon>
        <taxon>Pezizomycotina</taxon>
        <taxon>Eurotiomycetes</taxon>
        <taxon>Eurotiomycetidae</taxon>
        <taxon>Eurotiales</taxon>
        <taxon>Aspergillaceae</taxon>
        <taxon>Aspergillus</taxon>
        <taxon>Aspergillus subgen. Circumdati</taxon>
    </lineage>
</organism>
<evidence type="ECO:0000256" key="5">
    <source>
        <dbReference type="ARBA" id="ARBA00023242"/>
    </source>
</evidence>
<dbReference type="Gene3D" id="4.10.240.10">
    <property type="entry name" value="Zn(2)-C6 fungal-type DNA-binding domain"/>
    <property type="match status" value="1"/>
</dbReference>
<dbReference type="EMBL" id="KZ826326">
    <property type="protein sequence ID" value="PYI09606.1"/>
    <property type="molecule type" value="Genomic_DNA"/>
</dbReference>
<dbReference type="GO" id="GO:0009893">
    <property type="term" value="P:positive regulation of metabolic process"/>
    <property type="evidence" value="ECO:0007669"/>
    <property type="project" value="UniProtKB-ARBA"/>
</dbReference>
<dbReference type="InterPro" id="IPR036864">
    <property type="entry name" value="Zn2-C6_fun-type_DNA-bd_sf"/>
</dbReference>
<keyword evidence="9" id="KW-1185">Reference proteome</keyword>
<dbReference type="OrthoDB" id="424974at2759"/>
<feature type="region of interest" description="Disordered" evidence="6">
    <location>
        <begin position="159"/>
        <end position="182"/>
    </location>
</feature>
<proteinExistence type="predicted"/>
<dbReference type="STRING" id="1448318.A0A319EGZ0"/>
<dbReference type="InterPro" id="IPR001138">
    <property type="entry name" value="Zn2Cys6_DnaBD"/>
</dbReference>
<feature type="compositionally biased region" description="Polar residues" evidence="6">
    <location>
        <begin position="159"/>
        <end position="174"/>
    </location>
</feature>
<feature type="compositionally biased region" description="Basic and acidic residues" evidence="6">
    <location>
        <begin position="659"/>
        <end position="669"/>
    </location>
</feature>
<name>A0A319EGZ0_ASPSB</name>
<dbReference type="PROSITE" id="PS50048">
    <property type="entry name" value="ZN2_CY6_FUNGAL_2"/>
    <property type="match status" value="1"/>
</dbReference>